<feature type="transmembrane region" description="Helical" evidence="1">
    <location>
        <begin position="85"/>
        <end position="105"/>
    </location>
</feature>
<sequence length="130" mass="13875">MPARPARRRPTRLAVVYLVLAAAGLVLTWSANIRVMTEGRDFLADLGAGGPAVSSLSWDLLIAAVASVTFIIVEGRRLRMRRVWVYVLLAPLVAFAVALPVFLAAREMHLAAAERPETSPGASTGSAPRA</sequence>
<keyword evidence="1" id="KW-0472">Membrane</keyword>
<comment type="caution">
    <text evidence="2">The sequence shown here is derived from an EMBL/GenBank/DDBJ whole genome shotgun (WGS) entry which is preliminary data.</text>
</comment>
<name>A0A251YT40_9MICO</name>
<keyword evidence="1" id="KW-1133">Transmembrane helix</keyword>
<dbReference type="Proteomes" id="UP000195011">
    <property type="component" value="Unassembled WGS sequence"/>
</dbReference>
<dbReference type="InterPro" id="IPR021362">
    <property type="entry name" value="DUF2834"/>
</dbReference>
<evidence type="ECO:0000256" key="1">
    <source>
        <dbReference type="SAM" id="Phobius"/>
    </source>
</evidence>
<gene>
    <name evidence="2" type="ORF">BFL36_03025</name>
</gene>
<evidence type="ECO:0000313" key="3">
    <source>
        <dbReference type="Proteomes" id="UP000195011"/>
    </source>
</evidence>
<evidence type="ECO:0008006" key="4">
    <source>
        <dbReference type="Google" id="ProtNLM"/>
    </source>
</evidence>
<accession>A0A251YT40</accession>
<dbReference type="Pfam" id="PF11196">
    <property type="entry name" value="DUF2834"/>
    <property type="match status" value="1"/>
</dbReference>
<feature type="transmembrane region" description="Helical" evidence="1">
    <location>
        <begin position="12"/>
        <end position="32"/>
    </location>
</feature>
<dbReference type="RefSeq" id="WP_086516536.1">
    <property type="nucleotide sequence ID" value="NZ_MDJY01000019.1"/>
</dbReference>
<dbReference type="EMBL" id="MDJY01000019">
    <property type="protein sequence ID" value="OUE27412.1"/>
    <property type="molecule type" value="Genomic_DNA"/>
</dbReference>
<proteinExistence type="predicted"/>
<protein>
    <recommendedName>
        <fullName evidence="4">DUF2834 domain-containing protein</fullName>
    </recommendedName>
</protein>
<reference evidence="2 3" key="1">
    <citation type="submission" date="2016-08" db="EMBL/GenBank/DDBJ databases">
        <title>Genome sequence of Clavibacter michiganensis spp strain CFBP8017.</title>
        <authorList>
            <person name="Thapa S.P."/>
            <person name="Coaker G."/>
            <person name="Jacques M.-A."/>
        </authorList>
    </citation>
    <scope>NUCLEOTIDE SEQUENCE [LARGE SCALE GENOMIC DNA]</scope>
    <source>
        <strain evidence="2">CFBP8017</strain>
    </source>
</reference>
<evidence type="ECO:0000313" key="2">
    <source>
        <dbReference type="EMBL" id="OUE27412.1"/>
    </source>
</evidence>
<dbReference type="AlphaFoldDB" id="A0A251YT40"/>
<keyword evidence="1" id="KW-0812">Transmembrane</keyword>
<organism evidence="2 3">
    <name type="scientific">Clavibacter michiganensis</name>
    <dbReference type="NCBI Taxonomy" id="28447"/>
    <lineage>
        <taxon>Bacteria</taxon>
        <taxon>Bacillati</taxon>
        <taxon>Actinomycetota</taxon>
        <taxon>Actinomycetes</taxon>
        <taxon>Micrococcales</taxon>
        <taxon>Microbacteriaceae</taxon>
        <taxon>Clavibacter</taxon>
    </lineage>
</organism>
<feature type="transmembrane region" description="Helical" evidence="1">
    <location>
        <begin position="52"/>
        <end position="73"/>
    </location>
</feature>